<evidence type="ECO:0000256" key="5">
    <source>
        <dbReference type="ARBA" id="ARBA00022840"/>
    </source>
</evidence>
<dbReference type="PANTHER" id="PTHR43024">
    <property type="entry name" value="UDP-N-ACETYLMURAMOYL-TRIPEPTIDE--D-ALANYL-D-ALANINE LIGASE"/>
    <property type="match status" value="1"/>
</dbReference>
<evidence type="ECO:0000256" key="7">
    <source>
        <dbReference type="ARBA" id="ARBA00022984"/>
    </source>
</evidence>
<evidence type="ECO:0000256" key="11">
    <source>
        <dbReference type="RuleBase" id="RU004136"/>
    </source>
</evidence>
<dbReference type="GO" id="GO:0008360">
    <property type="term" value="P:regulation of cell shape"/>
    <property type="evidence" value="ECO:0007669"/>
    <property type="project" value="UniProtKB-KW"/>
</dbReference>
<dbReference type="AlphaFoldDB" id="A0A0A2XNA3"/>
<comment type="similarity">
    <text evidence="10">Belongs to the MurCDEF family. MurF subfamily.</text>
</comment>
<dbReference type="InterPro" id="IPR036615">
    <property type="entry name" value="Mur_ligase_C_dom_sf"/>
</dbReference>
<comment type="pathway">
    <text evidence="10 11">Cell wall biogenesis; peptidoglycan biosynthesis.</text>
</comment>
<dbReference type="Gene3D" id="3.40.1390.10">
    <property type="entry name" value="MurE/MurF, N-terminal domain"/>
    <property type="match status" value="1"/>
</dbReference>
<evidence type="ECO:0000313" key="15">
    <source>
        <dbReference type="EMBL" id="KGQ33846.1"/>
    </source>
</evidence>
<keyword evidence="5 10" id="KW-0067">ATP-binding</keyword>
<evidence type="ECO:0000256" key="8">
    <source>
        <dbReference type="ARBA" id="ARBA00023306"/>
    </source>
</evidence>
<evidence type="ECO:0000256" key="6">
    <source>
        <dbReference type="ARBA" id="ARBA00022960"/>
    </source>
</evidence>
<dbReference type="UniPathway" id="UPA00219"/>
<dbReference type="RefSeq" id="WP_039133841.1">
    <property type="nucleotide sequence ID" value="NZ_JPXY01000012.1"/>
</dbReference>
<dbReference type="SUPFAM" id="SSF63418">
    <property type="entry name" value="MurE/MurF N-terminal domain"/>
    <property type="match status" value="1"/>
</dbReference>
<dbReference type="EC" id="6.3.2.10" evidence="10 11"/>
<comment type="catalytic activity">
    <reaction evidence="10 11">
        <text>D-alanyl-D-alanine + UDP-N-acetyl-alpha-D-muramoyl-L-alanyl-gamma-D-glutamyl-meso-2,6-diaminopimelate + ATP = UDP-N-acetyl-alpha-D-muramoyl-L-alanyl-gamma-D-glutamyl-meso-2,6-diaminopimeloyl-D-alanyl-D-alanine + ADP + phosphate + H(+)</text>
        <dbReference type="Rhea" id="RHEA:28374"/>
        <dbReference type="ChEBI" id="CHEBI:15378"/>
        <dbReference type="ChEBI" id="CHEBI:30616"/>
        <dbReference type="ChEBI" id="CHEBI:43474"/>
        <dbReference type="ChEBI" id="CHEBI:57822"/>
        <dbReference type="ChEBI" id="CHEBI:61386"/>
        <dbReference type="ChEBI" id="CHEBI:83905"/>
        <dbReference type="ChEBI" id="CHEBI:456216"/>
        <dbReference type="EC" id="6.3.2.10"/>
    </reaction>
</comment>
<dbReference type="InterPro" id="IPR000713">
    <property type="entry name" value="Mur_ligase_N"/>
</dbReference>
<dbReference type="PANTHER" id="PTHR43024:SF1">
    <property type="entry name" value="UDP-N-ACETYLMURAMOYL-TRIPEPTIDE--D-ALANYL-D-ALANINE LIGASE"/>
    <property type="match status" value="1"/>
</dbReference>
<dbReference type="GO" id="GO:0008766">
    <property type="term" value="F:UDP-N-acetylmuramoylalanyl-D-glutamyl-2,6-diaminopimelate-D-alanyl-D-alanine ligase activity"/>
    <property type="evidence" value="ECO:0007669"/>
    <property type="project" value="RHEA"/>
</dbReference>
<dbReference type="GO" id="GO:0005737">
    <property type="term" value="C:cytoplasm"/>
    <property type="evidence" value="ECO:0007669"/>
    <property type="project" value="UniProtKB-SubCell"/>
</dbReference>
<dbReference type="HAMAP" id="MF_02019">
    <property type="entry name" value="MurF"/>
    <property type="match status" value="1"/>
</dbReference>
<dbReference type="SUPFAM" id="SSF53623">
    <property type="entry name" value="MurD-like peptide ligases, catalytic domain"/>
    <property type="match status" value="1"/>
</dbReference>
<reference evidence="15 16" key="1">
    <citation type="submission" date="2014-08" db="EMBL/GenBank/DDBJ databases">
        <title>Chaperone-usher fimbriae in a diverse selection of Gallibacterium genomes.</title>
        <authorList>
            <person name="Kudirkiene E."/>
            <person name="Bager R.J."/>
            <person name="Johnson T.J."/>
            <person name="Bojesen A.M."/>
        </authorList>
    </citation>
    <scope>NUCLEOTIDE SEQUENCE [LARGE SCALE GENOMIC DNA]</scope>
    <source>
        <strain evidence="15 16">CCM5976</strain>
    </source>
</reference>
<comment type="subcellular location">
    <subcellularLocation>
        <location evidence="10 11">Cytoplasm</location>
    </subcellularLocation>
</comment>
<feature type="domain" description="Mur ligase N-terminal catalytic" evidence="12">
    <location>
        <begin position="27"/>
        <end position="95"/>
    </location>
</feature>
<evidence type="ECO:0000259" key="13">
    <source>
        <dbReference type="Pfam" id="PF02875"/>
    </source>
</evidence>
<dbReference type="Gene3D" id="3.90.190.20">
    <property type="entry name" value="Mur ligase, C-terminal domain"/>
    <property type="match status" value="1"/>
</dbReference>
<evidence type="ECO:0000256" key="10">
    <source>
        <dbReference type="HAMAP-Rule" id="MF_02019"/>
    </source>
</evidence>
<dbReference type="Proteomes" id="UP000030418">
    <property type="component" value="Unassembled WGS sequence"/>
</dbReference>
<evidence type="ECO:0000259" key="14">
    <source>
        <dbReference type="Pfam" id="PF08245"/>
    </source>
</evidence>
<dbReference type="GO" id="GO:0047480">
    <property type="term" value="F:UDP-N-acetylmuramoyl-tripeptide-D-alanyl-D-alanine ligase activity"/>
    <property type="evidence" value="ECO:0007669"/>
    <property type="project" value="UniProtKB-UniRule"/>
</dbReference>
<feature type="domain" description="Mur ligase C-terminal" evidence="13">
    <location>
        <begin position="323"/>
        <end position="447"/>
    </location>
</feature>
<dbReference type="SUPFAM" id="SSF53244">
    <property type="entry name" value="MurD-like peptide ligases, peptide-binding domain"/>
    <property type="match status" value="1"/>
</dbReference>
<evidence type="ECO:0000256" key="1">
    <source>
        <dbReference type="ARBA" id="ARBA00022490"/>
    </source>
</evidence>
<dbReference type="GO" id="GO:0005524">
    <property type="term" value="F:ATP binding"/>
    <property type="evidence" value="ECO:0007669"/>
    <property type="project" value="UniProtKB-UniRule"/>
</dbReference>
<evidence type="ECO:0000256" key="2">
    <source>
        <dbReference type="ARBA" id="ARBA00022598"/>
    </source>
</evidence>
<keyword evidence="3 10" id="KW-0132">Cell division</keyword>
<dbReference type="InterPro" id="IPR004101">
    <property type="entry name" value="Mur_ligase_C"/>
</dbReference>
<keyword evidence="6 10" id="KW-0133">Cell shape</keyword>
<dbReference type="InterPro" id="IPR051046">
    <property type="entry name" value="MurCDEF_CellWall_CoF430Synth"/>
</dbReference>
<accession>A0A0A2XNA3</accession>
<evidence type="ECO:0000259" key="12">
    <source>
        <dbReference type="Pfam" id="PF01225"/>
    </source>
</evidence>
<name>A0A0A2XNA3_9PAST</name>
<dbReference type="InterPro" id="IPR036565">
    <property type="entry name" value="Mur-like_cat_sf"/>
</dbReference>
<dbReference type="NCBIfam" id="NF008041">
    <property type="entry name" value="PRK10773.1"/>
    <property type="match status" value="1"/>
</dbReference>
<evidence type="ECO:0000256" key="9">
    <source>
        <dbReference type="ARBA" id="ARBA00023316"/>
    </source>
</evidence>
<dbReference type="Pfam" id="PF02875">
    <property type="entry name" value="Mur_ligase_C"/>
    <property type="match status" value="1"/>
</dbReference>
<feature type="binding site" evidence="10">
    <location>
        <begin position="111"/>
        <end position="117"/>
    </location>
    <ligand>
        <name>ATP</name>
        <dbReference type="ChEBI" id="CHEBI:30616"/>
    </ligand>
</feature>
<sequence length="464" mass="49971">MIKVSFAALSELLSAKEVNSPQAELEVDKVTTDSRTDCCGSVFFALRGESFDAHRFLSQVSQQGAKILVVEQANPAISVPQLVVADTKKALGQLALWVRQQVNPKVAAMTGSSGKTTVKEMTAAILQQTAKNADEVLFTAGNFNNDVGVPLTLLRLTDQHRFAVIELGANHAGEIAYTTQLARPDVALVNNVAPAHLAGFGSLQGVAKAKGEIYQGLTENGIAVINKDCNYLPMWQQNIAKHSIKCFSMTHSEADIYARAIQYTNIGFSFVLCTPLGEIEIELPYLGLHNVSNALAAASLAISLGASLNDVKKGLALGKRVKGRLFPVAVNSQLTLLDDTYNANVDSLKAAIAVLQSASQQVKVLVVGDMAELGDSTEDCHHQVADAALKANLDQVMSFGQYSRVISETCGGKHYQNKTELIADLQQYVAQQMKSGKTILILVKGSRSMRMEQVIDVFKGFEQC</sequence>
<keyword evidence="9 10" id="KW-0961">Cell wall biogenesis/degradation</keyword>
<dbReference type="InterPro" id="IPR013221">
    <property type="entry name" value="Mur_ligase_cen"/>
</dbReference>
<dbReference type="InterPro" id="IPR035911">
    <property type="entry name" value="MurE/MurF_N"/>
</dbReference>
<dbReference type="NCBIfam" id="TIGR01143">
    <property type="entry name" value="murF"/>
    <property type="match status" value="1"/>
</dbReference>
<dbReference type="Pfam" id="PF01225">
    <property type="entry name" value="Mur_ligase"/>
    <property type="match status" value="1"/>
</dbReference>
<evidence type="ECO:0000256" key="3">
    <source>
        <dbReference type="ARBA" id="ARBA00022618"/>
    </source>
</evidence>
<keyword evidence="8 10" id="KW-0131">Cell cycle</keyword>
<keyword evidence="2 10" id="KW-0436">Ligase</keyword>
<dbReference type="Gene3D" id="3.40.1190.10">
    <property type="entry name" value="Mur-like, catalytic domain"/>
    <property type="match status" value="1"/>
</dbReference>
<dbReference type="GO" id="GO:0071555">
    <property type="term" value="P:cell wall organization"/>
    <property type="evidence" value="ECO:0007669"/>
    <property type="project" value="UniProtKB-KW"/>
</dbReference>
<comment type="caution">
    <text evidence="15">The sequence shown here is derived from an EMBL/GenBank/DDBJ whole genome shotgun (WGS) entry which is preliminary data.</text>
</comment>
<keyword evidence="1 10" id="KW-0963">Cytoplasm</keyword>
<dbReference type="InterPro" id="IPR005863">
    <property type="entry name" value="UDP-N-AcMur_synth"/>
</dbReference>
<evidence type="ECO:0000256" key="4">
    <source>
        <dbReference type="ARBA" id="ARBA00022741"/>
    </source>
</evidence>
<dbReference type="Pfam" id="PF08245">
    <property type="entry name" value="Mur_ligase_M"/>
    <property type="match status" value="1"/>
</dbReference>
<comment type="function">
    <text evidence="10 11">Involved in cell wall formation. Catalyzes the final step in the synthesis of UDP-N-acetylmuramoyl-pentapeptide, the precursor of murein.</text>
</comment>
<keyword evidence="4 10" id="KW-0547">Nucleotide-binding</keyword>
<keyword evidence="16" id="KW-1185">Reference proteome</keyword>
<dbReference type="GO" id="GO:0051301">
    <property type="term" value="P:cell division"/>
    <property type="evidence" value="ECO:0007669"/>
    <property type="project" value="UniProtKB-KW"/>
</dbReference>
<dbReference type="EMBL" id="JPXY01000012">
    <property type="protein sequence ID" value="KGQ33846.1"/>
    <property type="molecule type" value="Genomic_DNA"/>
</dbReference>
<organism evidence="15 16">
    <name type="scientific">Gallibacterium genomosp. 2</name>
    <dbReference type="NCBI Taxonomy" id="155517"/>
    <lineage>
        <taxon>Bacteria</taxon>
        <taxon>Pseudomonadati</taxon>
        <taxon>Pseudomonadota</taxon>
        <taxon>Gammaproteobacteria</taxon>
        <taxon>Pasteurellales</taxon>
        <taxon>Pasteurellaceae</taxon>
        <taxon>Gallibacterium</taxon>
    </lineage>
</organism>
<dbReference type="GO" id="GO:0009252">
    <property type="term" value="P:peptidoglycan biosynthetic process"/>
    <property type="evidence" value="ECO:0007669"/>
    <property type="project" value="UniProtKB-UniRule"/>
</dbReference>
<keyword evidence="7 10" id="KW-0573">Peptidoglycan synthesis</keyword>
<evidence type="ECO:0000313" key="16">
    <source>
        <dbReference type="Proteomes" id="UP000030418"/>
    </source>
</evidence>
<feature type="domain" description="Mur ligase central" evidence="14">
    <location>
        <begin position="110"/>
        <end position="300"/>
    </location>
</feature>
<protein>
    <recommendedName>
        <fullName evidence="10 11">UDP-N-acetylmuramoyl-tripeptide--D-alanyl-D-alanine ligase</fullName>
        <ecNumber evidence="10 11">6.3.2.10</ecNumber>
    </recommendedName>
    <alternativeName>
        <fullName evidence="10">D-alanyl-D-alanine-adding enzyme</fullName>
    </alternativeName>
</protein>
<gene>
    <name evidence="10 15" type="primary">murF</name>
    <name evidence="15" type="ORF">P375_02205</name>
</gene>
<proteinExistence type="inferred from homology"/>